<keyword evidence="3" id="KW-0732">Signal</keyword>
<dbReference type="NCBIfam" id="NF001911">
    <property type="entry name" value="PRK00685.1"/>
    <property type="match status" value="1"/>
</dbReference>
<dbReference type="SUPFAM" id="SSF56281">
    <property type="entry name" value="Metallo-hydrolase/oxidoreductase"/>
    <property type="match status" value="1"/>
</dbReference>
<evidence type="ECO:0000313" key="5">
    <source>
        <dbReference type="EMBL" id="BDG02077.1"/>
    </source>
</evidence>
<dbReference type="HAMAP" id="MF_00457">
    <property type="entry name" value="UPF0173"/>
    <property type="match status" value="1"/>
</dbReference>
<evidence type="ECO:0000313" key="6">
    <source>
        <dbReference type="Proteomes" id="UP001162891"/>
    </source>
</evidence>
<dbReference type="Pfam" id="PF13483">
    <property type="entry name" value="Lactamase_B_3"/>
    <property type="match status" value="1"/>
</dbReference>
<proteinExistence type="inferred from homology"/>
<feature type="chain" id="PRO_5045352165" description="UPF0173 metal-dependent hydrolase AMOR_10730" evidence="3">
    <location>
        <begin position="29"/>
        <end position="279"/>
    </location>
</feature>
<name>A0ABM7WRG7_9BACT</name>
<organism evidence="5 6">
    <name type="scientific">Anaeromyxobacter oryzae</name>
    <dbReference type="NCBI Taxonomy" id="2918170"/>
    <lineage>
        <taxon>Bacteria</taxon>
        <taxon>Pseudomonadati</taxon>
        <taxon>Myxococcota</taxon>
        <taxon>Myxococcia</taxon>
        <taxon>Myxococcales</taxon>
        <taxon>Cystobacterineae</taxon>
        <taxon>Anaeromyxobacteraceae</taxon>
        <taxon>Anaeromyxobacter</taxon>
    </lineage>
</organism>
<dbReference type="InterPro" id="IPR001279">
    <property type="entry name" value="Metallo-B-lactamas"/>
</dbReference>
<dbReference type="Gene3D" id="3.60.15.10">
    <property type="entry name" value="Ribonuclease Z/Hydroxyacylglutathione hydrolase-like"/>
    <property type="match status" value="1"/>
</dbReference>
<dbReference type="EMBL" id="AP025591">
    <property type="protein sequence ID" value="BDG02077.1"/>
    <property type="molecule type" value="Genomic_DNA"/>
</dbReference>
<dbReference type="InterPro" id="IPR036866">
    <property type="entry name" value="RibonucZ/Hydroxyglut_hydro"/>
</dbReference>
<reference evidence="6" key="1">
    <citation type="journal article" date="2022" name="Int. J. Syst. Evol. Microbiol.">
        <title>Anaeromyxobacter oryzae sp. nov., Anaeromyxobacter diazotrophicus sp. nov. and Anaeromyxobacter paludicola sp. nov., isolated from paddy soils.</title>
        <authorList>
            <person name="Itoh H."/>
            <person name="Xu Z."/>
            <person name="Mise K."/>
            <person name="Masuda Y."/>
            <person name="Ushijima N."/>
            <person name="Hayakawa C."/>
            <person name="Shiratori Y."/>
            <person name="Senoo K."/>
        </authorList>
    </citation>
    <scope>NUCLEOTIDE SEQUENCE [LARGE SCALE GENOMIC DNA]</scope>
    <source>
        <strain evidence="6">Red232</strain>
    </source>
</reference>
<keyword evidence="1 2" id="KW-0378">Hydrolase</keyword>
<gene>
    <name evidence="5" type="ORF">AMOR_10730</name>
</gene>
<comment type="similarity">
    <text evidence="2">Belongs to the UPF0173 family.</text>
</comment>
<keyword evidence="6" id="KW-1185">Reference proteome</keyword>
<dbReference type="SMART" id="SM00849">
    <property type="entry name" value="Lactamase_B"/>
    <property type="match status" value="1"/>
</dbReference>
<dbReference type="PANTHER" id="PTHR43546">
    <property type="entry name" value="UPF0173 METAL-DEPENDENT HYDROLASE MJ1163-RELATED"/>
    <property type="match status" value="1"/>
</dbReference>
<dbReference type="RefSeq" id="WP_248359295.1">
    <property type="nucleotide sequence ID" value="NZ_AP025591.1"/>
</dbReference>
<dbReference type="PANTHER" id="PTHR43546:SF3">
    <property type="entry name" value="UPF0173 METAL-DEPENDENT HYDROLASE MJ1163"/>
    <property type="match status" value="1"/>
</dbReference>
<protein>
    <recommendedName>
        <fullName evidence="2">UPF0173 metal-dependent hydrolase AMOR_10730</fullName>
    </recommendedName>
</protein>
<accession>A0ABM7WRG7</accession>
<evidence type="ECO:0000256" key="3">
    <source>
        <dbReference type="SAM" id="SignalP"/>
    </source>
</evidence>
<dbReference type="Proteomes" id="UP001162891">
    <property type="component" value="Chromosome"/>
</dbReference>
<dbReference type="GO" id="GO:0016787">
    <property type="term" value="F:hydrolase activity"/>
    <property type="evidence" value="ECO:0007669"/>
    <property type="project" value="UniProtKB-KW"/>
</dbReference>
<feature type="signal peptide" evidence="3">
    <location>
        <begin position="1"/>
        <end position="28"/>
    </location>
</feature>
<dbReference type="InterPro" id="IPR022877">
    <property type="entry name" value="UPF0173"/>
</dbReference>
<evidence type="ECO:0000256" key="1">
    <source>
        <dbReference type="ARBA" id="ARBA00022801"/>
    </source>
</evidence>
<feature type="domain" description="Metallo-beta-lactamase" evidence="4">
    <location>
        <begin position="49"/>
        <end position="244"/>
    </location>
</feature>
<evidence type="ECO:0000256" key="2">
    <source>
        <dbReference type="HAMAP-Rule" id="MF_00457"/>
    </source>
</evidence>
<sequence length="279" mass="28977">MRPSARLTIAALAVLPLVGLAQGGPARAQPSKGGAATQAKGKTEITWYGHAAFVVKTPGGTVIAIDPWLSNPKAPEQGLADKLEKVDYILVSHGHFDHVGDAVAIGKRTGAKLVTNFELAQELVGAGYPKDAAGFETVGNLGGVIQAGDATVIMVPALHSSGFGDDKGQHPGGNPMGFVIKVKGGPTIYHTGDTDVTMDMKLIPERYGPVDVMLACIGGHFTMDPKGAALAASYVKAKTIVPMHFGTFPVLTGTPRELQAAVKAPTKVHVMEPGKMETL</sequence>
<evidence type="ECO:0000259" key="4">
    <source>
        <dbReference type="SMART" id="SM00849"/>
    </source>
</evidence>
<dbReference type="InterPro" id="IPR050114">
    <property type="entry name" value="UPF0173_UPF0282_UlaG_hydrolase"/>
</dbReference>